<dbReference type="PROSITE" id="PS50943">
    <property type="entry name" value="HTH_CROC1"/>
    <property type="match status" value="1"/>
</dbReference>
<keyword evidence="3" id="KW-1185">Reference proteome</keyword>
<dbReference type="SUPFAM" id="SSF47413">
    <property type="entry name" value="lambda repressor-like DNA-binding domains"/>
    <property type="match status" value="1"/>
</dbReference>
<accession>A0A1T5LCA9</accession>
<reference evidence="2 3" key="1">
    <citation type="submission" date="2017-02" db="EMBL/GenBank/DDBJ databases">
        <authorList>
            <person name="Peterson S.W."/>
        </authorList>
    </citation>
    <scope>NUCLEOTIDE SEQUENCE [LARGE SCALE GENOMIC DNA]</scope>
    <source>
        <strain evidence="2 3">DSM 25262</strain>
    </source>
</reference>
<feature type="domain" description="HTH cro/C1-type" evidence="1">
    <location>
        <begin position="17"/>
        <end position="71"/>
    </location>
</feature>
<dbReference type="RefSeq" id="WP_317043554.1">
    <property type="nucleotide sequence ID" value="NZ_FUZU01000002.1"/>
</dbReference>
<dbReference type="Gene3D" id="1.10.260.40">
    <property type="entry name" value="lambda repressor-like DNA-binding domains"/>
    <property type="match status" value="1"/>
</dbReference>
<dbReference type="InterPro" id="IPR001387">
    <property type="entry name" value="Cro/C1-type_HTH"/>
</dbReference>
<dbReference type="STRING" id="688867.SAMN05660236_2950"/>
<evidence type="ECO:0000313" key="2">
    <source>
        <dbReference type="EMBL" id="SKC73590.1"/>
    </source>
</evidence>
<dbReference type="Proteomes" id="UP000190961">
    <property type="component" value="Unassembled WGS sequence"/>
</dbReference>
<dbReference type="CDD" id="cd00093">
    <property type="entry name" value="HTH_XRE"/>
    <property type="match status" value="1"/>
</dbReference>
<name>A0A1T5LCA9_9BACT</name>
<organism evidence="2 3">
    <name type="scientific">Ohtaekwangia koreensis</name>
    <dbReference type="NCBI Taxonomy" id="688867"/>
    <lineage>
        <taxon>Bacteria</taxon>
        <taxon>Pseudomonadati</taxon>
        <taxon>Bacteroidota</taxon>
        <taxon>Cytophagia</taxon>
        <taxon>Cytophagales</taxon>
        <taxon>Fulvivirgaceae</taxon>
        <taxon>Ohtaekwangia</taxon>
    </lineage>
</organism>
<dbReference type="SMART" id="SM00530">
    <property type="entry name" value="HTH_XRE"/>
    <property type="match status" value="1"/>
</dbReference>
<dbReference type="Pfam" id="PF01381">
    <property type="entry name" value="HTH_3"/>
    <property type="match status" value="1"/>
</dbReference>
<dbReference type="InterPro" id="IPR010982">
    <property type="entry name" value="Lambda_DNA-bd_dom_sf"/>
</dbReference>
<gene>
    <name evidence="2" type="ORF">SAMN05660236_2950</name>
</gene>
<dbReference type="GO" id="GO:0003677">
    <property type="term" value="F:DNA binding"/>
    <property type="evidence" value="ECO:0007669"/>
    <property type="project" value="InterPro"/>
</dbReference>
<evidence type="ECO:0000259" key="1">
    <source>
        <dbReference type="PROSITE" id="PS50943"/>
    </source>
</evidence>
<sequence>MMAKRKTKSTKPILNRIKEVLEEQGKTQTWLAEKLDKDFVTVTRYVNNHRQPSLETLFEIGRVLRVNPKDLINY</sequence>
<proteinExistence type="predicted"/>
<dbReference type="AlphaFoldDB" id="A0A1T5LCA9"/>
<dbReference type="EMBL" id="FUZU01000002">
    <property type="protein sequence ID" value="SKC73590.1"/>
    <property type="molecule type" value="Genomic_DNA"/>
</dbReference>
<protein>
    <submittedName>
        <fullName evidence="2">Helix-turn-helix</fullName>
    </submittedName>
</protein>
<evidence type="ECO:0000313" key="3">
    <source>
        <dbReference type="Proteomes" id="UP000190961"/>
    </source>
</evidence>